<dbReference type="EMBL" id="CP048222">
    <property type="protein sequence ID" value="QHT68234.1"/>
    <property type="molecule type" value="Genomic_DNA"/>
</dbReference>
<dbReference type="RefSeq" id="WP_162444249.1">
    <property type="nucleotide sequence ID" value="NZ_CP048222.1"/>
</dbReference>
<proteinExistence type="predicted"/>
<reference evidence="1 2" key="1">
    <citation type="submission" date="2020-01" db="EMBL/GenBank/DDBJ databases">
        <authorList>
            <person name="Kim M.K."/>
        </authorList>
    </citation>
    <scope>NUCLEOTIDE SEQUENCE [LARGE SCALE GENOMIC DNA]</scope>
    <source>
        <strain evidence="1 2">172606-1</strain>
    </source>
</reference>
<gene>
    <name evidence="1" type="ORF">GXP67_17090</name>
</gene>
<dbReference type="Gene3D" id="1.10.340.20">
    <property type="entry name" value="Apc36109-like domain"/>
    <property type="match status" value="1"/>
</dbReference>
<name>A0A6C0GK88_9BACT</name>
<evidence type="ECO:0000313" key="1">
    <source>
        <dbReference type="EMBL" id="QHT68234.1"/>
    </source>
</evidence>
<organism evidence="1 2">
    <name type="scientific">Rhodocytophaga rosea</name>
    <dbReference type="NCBI Taxonomy" id="2704465"/>
    <lineage>
        <taxon>Bacteria</taxon>
        <taxon>Pseudomonadati</taxon>
        <taxon>Bacteroidota</taxon>
        <taxon>Cytophagia</taxon>
        <taxon>Cytophagales</taxon>
        <taxon>Rhodocytophagaceae</taxon>
        <taxon>Rhodocytophaga</taxon>
    </lineage>
</organism>
<evidence type="ECO:0000313" key="2">
    <source>
        <dbReference type="Proteomes" id="UP000480178"/>
    </source>
</evidence>
<accession>A0A6C0GK88</accession>
<dbReference type="InterPro" id="IPR023162">
    <property type="entry name" value="Apc36109-like_dom_sf"/>
</dbReference>
<dbReference type="AlphaFoldDB" id="A0A6C0GK88"/>
<keyword evidence="2" id="KW-1185">Reference proteome</keyword>
<dbReference type="SUPFAM" id="SSF116922">
    <property type="entry name" value="YugE-like"/>
    <property type="match status" value="1"/>
</dbReference>
<sequence>MKPRGKQGEFWEEINRVLWEEWDPISVGKHEWIRDEYKSYVPSIFKLLIQNESATIIAYRLNEHARVSMGLHPDSEHNLAIAKRLIILKEQFIG</sequence>
<protein>
    <submittedName>
        <fullName evidence="1">Uncharacterized protein</fullName>
    </submittedName>
</protein>
<dbReference type="KEGG" id="rhoz:GXP67_17090"/>
<dbReference type="Proteomes" id="UP000480178">
    <property type="component" value="Chromosome"/>
</dbReference>